<dbReference type="Proteomes" id="UP000245125">
    <property type="component" value="Unassembled WGS sequence"/>
</dbReference>
<feature type="domain" description="Type II secretion system protein GspE N-terminal" evidence="2">
    <location>
        <begin position="72"/>
        <end position="149"/>
    </location>
</feature>
<dbReference type="SUPFAM" id="SSF160246">
    <property type="entry name" value="EspE N-terminal domain-like"/>
    <property type="match status" value="1"/>
</dbReference>
<dbReference type="EMBL" id="OUUY01000067">
    <property type="protein sequence ID" value="SPQ00380.1"/>
    <property type="molecule type" value="Genomic_DNA"/>
</dbReference>
<keyword evidence="1" id="KW-1133">Transmembrane helix</keyword>
<protein>
    <submittedName>
        <fullName evidence="3">Type II secretory pathway, ATPase PulE/Tfp pilus assembly pathway, ATPase PilB</fullName>
    </submittedName>
</protein>
<feature type="transmembrane region" description="Helical" evidence="1">
    <location>
        <begin position="218"/>
        <end position="238"/>
    </location>
</feature>
<dbReference type="InterPro" id="IPR007831">
    <property type="entry name" value="T2SS_GspE_N"/>
</dbReference>
<evidence type="ECO:0000313" key="4">
    <source>
        <dbReference type="Proteomes" id="UP000245125"/>
    </source>
</evidence>
<proteinExistence type="predicted"/>
<name>A0A2U3QGA2_9BACT</name>
<feature type="transmembrane region" description="Helical" evidence="1">
    <location>
        <begin position="344"/>
        <end position="363"/>
    </location>
</feature>
<evidence type="ECO:0000256" key="1">
    <source>
        <dbReference type="SAM" id="Phobius"/>
    </source>
</evidence>
<feature type="transmembrane region" description="Helical" evidence="1">
    <location>
        <begin position="369"/>
        <end position="389"/>
    </location>
</feature>
<organism evidence="3 4">
    <name type="scientific">Candidatus Sulfobium mesophilum</name>
    <dbReference type="NCBI Taxonomy" id="2016548"/>
    <lineage>
        <taxon>Bacteria</taxon>
        <taxon>Pseudomonadati</taxon>
        <taxon>Nitrospirota</taxon>
        <taxon>Nitrospiria</taxon>
        <taxon>Nitrospirales</taxon>
        <taxon>Nitrospiraceae</taxon>
        <taxon>Candidatus Sulfobium</taxon>
    </lineage>
</organism>
<keyword evidence="4" id="KW-1185">Reference proteome</keyword>
<evidence type="ECO:0000259" key="2">
    <source>
        <dbReference type="Pfam" id="PF05157"/>
    </source>
</evidence>
<dbReference type="InterPro" id="IPR037257">
    <property type="entry name" value="T2SS_E_N_sf"/>
</dbReference>
<dbReference type="Pfam" id="PF05157">
    <property type="entry name" value="MshEN"/>
    <property type="match status" value="1"/>
</dbReference>
<gene>
    <name evidence="3" type="ORF">NBG4_220013</name>
</gene>
<dbReference type="AlphaFoldDB" id="A0A2U3QGA2"/>
<reference evidence="4" key="1">
    <citation type="submission" date="2018-03" db="EMBL/GenBank/DDBJ databases">
        <authorList>
            <person name="Zecchin S."/>
        </authorList>
    </citation>
    <scope>NUCLEOTIDE SEQUENCE [LARGE SCALE GENOMIC DNA]</scope>
</reference>
<evidence type="ECO:0000313" key="3">
    <source>
        <dbReference type="EMBL" id="SPQ00380.1"/>
    </source>
</evidence>
<sequence length="404" mass="45917">MMQTDLQEVSEFSILSEWDVLDPEKIAEATARCRSRGIDAEKILMSEYCVPKHVLLHALEKHYHCPSIEYDERLPIPPEILDGLDANVLSAGLWMPVMKDINGTVVITARHPYSPEVIAEVKRYVKAEAYEFRVALADDIRWYIQDFLHEKPGYLIGTERTGLAYWRNTMAQWRTRLACYRTDLAKARTGLAFQRWGLGTLALANTLIQSKSGAISIYLYYFLVLAGAAFFFSGLPVYMRIRRSRITPPGHHTLVEVTAATLMFLENYHFIEESGMRPPTKGTMLARMGDMLSDHCTILYPSPSSRVRTQLARERNVLAAQRTIAACYRTIYARARTGLSFMRTGFSFVSIGIALISYFGFGMAAAFDLFLIIAGLLMLIDGMLWYMPVRKEQTEITRSLAYPE</sequence>
<keyword evidence="1" id="KW-0812">Transmembrane</keyword>
<accession>A0A2U3QGA2</accession>
<keyword evidence="1" id="KW-0472">Membrane</keyword>